<keyword evidence="10" id="KW-1185">Reference proteome</keyword>
<feature type="region of interest" description="Disordered" evidence="7">
    <location>
        <begin position="584"/>
        <end position="608"/>
    </location>
</feature>
<dbReference type="InterPro" id="IPR000297">
    <property type="entry name" value="PPIase_PpiC"/>
</dbReference>
<dbReference type="AlphaFoldDB" id="A0A0A2XCW3"/>
<proteinExistence type="predicted"/>
<dbReference type="EMBL" id="JPSL02000040">
    <property type="protein sequence ID" value="KGQ23009.2"/>
    <property type="molecule type" value="Genomic_DNA"/>
</dbReference>
<dbReference type="PROSITE" id="PS50198">
    <property type="entry name" value="PPIC_PPIASE_2"/>
    <property type="match status" value="1"/>
</dbReference>
<reference evidence="9 10" key="1">
    <citation type="journal article" date="2015" name="Genome Announc.">
        <title>Draft Genome Sequence of the Thermophile Thermus filiformis ATCC 43280, Producer of Carotenoid-(Di)glucoside-Branched Fatty Acid (Di)esters and Source of Hyperthermostable Enzymes of Biotechnological Interest.</title>
        <authorList>
            <person name="Mandelli F."/>
            <person name="Oliveira Ramires B."/>
            <person name="Couger M.B."/>
            <person name="Paixao D.A."/>
            <person name="Camilo C.M."/>
            <person name="Polikarpov I."/>
            <person name="Prade R."/>
            <person name="Riano-Pachon D.M."/>
            <person name="Squina F.M."/>
        </authorList>
    </citation>
    <scope>NUCLEOTIDE SEQUENCE [LARGE SCALE GENOMIC DNA]</scope>
    <source>
        <strain evidence="9 10">ATCC 43280</strain>
    </source>
</reference>
<accession>A0A0A2XCW3</accession>
<protein>
    <recommendedName>
        <fullName evidence="2">peptidylprolyl isomerase</fullName>
        <ecNumber evidence="2">5.2.1.8</ecNumber>
    </recommendedName>
</protein>
<evidence type="ECO:0000259" key="8">
    <source>
        <dbReference type="PROSITE" id="PS50198"/>
    </source>
</evidence>
<feature type="domain" description="PpiC" evidence="8">
    <location>
        <begin position="162"/>
        <end position="276"/>
    </location>
</feature>
<dbReference type="SUPFAM" id="SSF109998">
    <property type="entry name" value="Triger factor/SurA peptide-binding domain-like"/>
    <property type="match status" value="2"/>
</dbReference>
<dbReference type="PANTHER" id="PTHR47245">
    <property type="entry name" value="PEPTIDYLPROLYL ISOMERASE"/>
    <property type="match status" value="1"/>
</dbReference>
<keyword evidence="3" id="KW-0732">Signal</keyword>
<evidence type="ECO:0000256" key="1">
    <source>
        <dbReference type="ARBA" id="ARBA00000971"/>
    </source>
</evidence>
<dbReference type="Gene3D" id="1.10.4030.10">
    <property type="entry name" value="Porin chaperone SurA, peptide-binding domain"/>
    <property type="match status" value="2"/>
</dbReference>
<organism evidence="9 10">
    <name type="scientific">Thermus filiformis</name>
    <dbReference type="NCBI Taxonomy" id="276"/>
    <lineage>
        <taxon>Bacteria</taxon>
        <taxon>Thermotogati</taxon>
        <taxon>Deinococcota</taxon>
        <taxon>Deinococci</taxon>
        <taxon>Thermales</taxon>
        <taxon>Thermaceae</taxon>
        <taxon>Thermus</taxon>
    </lineage>
</organism>
<evidence type="ECO:0000256" key="3">
    <source>
        <dbReference type="ARBA" id="ARBA00022729"/>
    </source>
</evidence>
<dbReference type="InterPro" id="IPR046357">
    <property type="entry name" value="PPIase_dom_sf"/>
</dbReference>
<evidence type="ECO:0000256" key="7">
    <source>
        <dbReference type="SAM" id="MobiDB-lite"/>
    </source>
</evidence>
<evidence type="ECO:0000313" key="10">
    <source>
        <dbReference type="Proteomes" id="UP000030364"/>
    </source>
</evidence>
<dbReference type="Proteomes" id="UP000030364">
    <property type="component" value="Unassembled WGS sequence"/>
</dbReference>
<dbReference type="Pfam" id="PF13624">
    <property type="entry name" value="SurA_N_3"/>
    <property type="match status" value="1"/>
</dbReference>
<evidence type="ECO:0000256" key="4">
    <source>
        <dbReference type="ARBA" id="ARBA00023110"/>
    </source>
</evidence>
<dbReference type="RefSeq" id="WP_038060563.1">
    <property type="nucleotide sequence ID" value="NZ_JPSL02000040.1"/>
</dbReference>
<dbReference type="STRING" id="276.THFILI_11170"/>
<evidence type="ECO:0000313" key="9">
    <source>
        <dbReference type="EMBL" id="KGQ23009.2"/>
    </source>
</evidence>
<dbReference type="SUPFAM" id="SSF54534">
    <property type="entry name" value="FKBP-like"/>
    <property type="match status" value="1"/>
</dbReference>
<dbReference type="PANTHER" id="PTHR47245:SF1">
    <property type="entry name" value="FOLDASE PROTEIN PRSA"/>
    <property type="match status" value="1"/>
</dbReference>
<evidence type="ECO:0000256" key="5">
    <source>
        <dbReference type="ARBA" id="ARBA00023235"/>
    </source>
</evidence>
<name>A0A0A2XCW3_THEFI</name>
<comment type="caution">
    <text evidence="9">The sequence shown here is derived from an EMBL/GenBank/DDBJ whole genome shotgun (WGS) entry which is preliminary data.</text>
</comment>
<keyword evidence="5 6" id="KW-0413">Isomerase</keyword>
<comment type="catalytic activity">
    <reaction evidence="1">
        <text>[protein]-peptidylproline (omega=180) = [protein]-peptidylproline (omega=0)</text>
        <dbReference type="Rhea" id="RHEA:16237"/>
        <dbReference type="Rhea" id="RHEA-COMP:10747"/>
        <dbReference type="Rhea" id="RHEA-COMP:10748"/>
        <dbReference type="ChEBI" id="CHEBI:83833"/>
        <dbReference type="ChEBI" id="CHEBI:83834"/>
        <dbReference type="EC" id="5.2.1.8"/>
    </reaction>
</comment>
<dbReference type="GO" id="GO:0003755">
    <property type="term" value="F:peptidyl-prolyl cis-trans isomerase activity"/>
    <property type="evidence" value="ECO:0007669"/>
    <property type="project" value="UniProtKB-KW"/>
</dbReference>
<dbReference type="EC" id="5.2.1.8" evidence="2"/>
<keyword evidence="4 6" id="KW-0697">Rotamase</keyword>
<evidence type="ECO:0000256" key="6">
    <source>
        <dbReference type="PROSITE-ProRule" id="PRU00278"/>
    </source>
</evidence>
<dbReference type="InterPro" id="IPR050245">
    <property type="entry name" value="PrsA_foldase"/>
</dbReference>
<dbReference type="Gene3D" id="3.10.50.40">
    <property type="match status" value="2"/>
</dbReference>
<dbReference type="Pfam" id="PF13145">
    <property type="entry name" value="Rotamase_2"/>
    <property type="match status" value="2"/>
</dbReference>
<sequence length="608" mass="66957">MFGINRRIITILFGLLAVAFAVGAILLFTPQAGQSQRGKPVLWVNGKAVYELDLLRLQGNDPLYAANPQGLLKALVDTHFLEQVILTEALKQDAARVRVSAAEVKKEVDRIREQFGLKDKKVYDQFLNQVGYTDAQLREEIKQSLRIQKRLQQIQEAVKPTPEEVRFYFTLFKEEYKGEAQVKARQIVLDDKAKALEALAKAKAGEDFAQLAQTYSKVGAEQGGALGAEPGKSEPRPVTKVVFPEAVAQEVFRLKGPGLVGPVEAGGRYYLVKVEEYIPPKEPSFEEVKAKVEEDAKKAKADGALEAYLEELRAKAQVRFAENMGYQYKNPAVATVEPEGGKKVEILLAQVLQPVFSNPQMAQLLQQGLGELAVQFFLPSTLDQLINREILVQEAQKSGQPFIGSKDEIAQAVQLWKTQDVSVTDAEVKDFYAKNPALFTVPASAEVKVVTFKDEAQAKAFREAALKSGNLEALAKAQEGELTDHGAVNPGVLPAVLDRLVFRVKDSFPKGPAGEVSEVVKLEDGSFVVLIVNNRKAEVLRPLSEVYEEAKALALSQKRSRAAQAWVEELRKKAKVENRLNQVLAELTPKEAPKESPAPSTPEAPAKP</sequence>
<dbReference type="InterPro" id="IPR027304">
    <property type="entry name" value="Trigger_fact/SurA_dom_sf"/>
</dbReference>
<dbReference type="OrthoDB" id="14196at2"/>
<feature type="compositionally biased region" description="Pro residues" evidence="7">
    <location>
        <begin position="599"/>
        <end position="608"/>
    </location>
</feature>
<evidence type="ECO:0000256" key="2">
    <source>
        <dbReference type="ARBA" id="ARBA00013194"/>
    </source>
</evidence>
<gene>
    <name evidence="9" type="ORF">THFILI_11170</name>
</gene>